<dbReference type="KEGG" id="amob:HG15A2_00790"/>
<dbReference type="InterPro" id="IPR045378">
    <property type="entry name" value="LNT_N"/>
</dbReference>
<keyword evidence="8 9" id="KW-0012">Acyltransferase</keyword>
<keyword evidence="11" id="KW-0449">Lipoprotein</keyword>
<dbReference type="Pfam" id="PF20154">
    <property type="entry name" value="LNT_N"/>
    <property type="match status" value="1"/>
</dbReference>
<keyword evidence="4 9" id="KW-0808">Transferase</keyword>
<evidence type="ECO:0000256" key="3">
    <source>
        <dbReference type="ARBA" id="ARBA00022475"/>
    </source>
</evidence>
<feature type="transmembrane region" description="Helical" evidence="9">
    <location>
        <begin position="88"/>
        <end position="108"/>
    </location>
</feature>
<evidence type="ECO:0000256" key="6">
    <source>
        <dbReference type="ARBA" id="ARBA00022989"/>
    </source>
</evidence>
<dbReference type="HAMAP" id="MF_01148">
    <property type="entry name" value="Lnt"/>
    <property type="match status" value="1"/>
</dbReference>
<dbReference type="Gene3D" id="3.60.110.10">
    <property type="entry name" value="Carbon-nitrogen hydrolase"/>
    <property type="match status" value="1"/>
</dbReference>
<dbReference type="PROSITE" id="PS50263">
    <property type="entry name" value="CN_HYDROLASE"/>
    <property type="match status" value="1"/>
</dbReference>
<keyword evidence="3 9" id="KW-1003">Cell membrane</keyword>
<dbReference type="EMBL" id="CP036263">
    <property type="protein sequence ID" value="QDS96821.1"/>
    <property type="molecule type" value="Genomic_DNA"/>
</dbReference>
<evidence type="ECO:0000256" key="8">
    <source>
        <dbReference type="ARBA" id="ARBA00023315"/>
    </source>
</evidence>
<dbReference type="InterPro" id="IPR036526">
    <property type="entry name" value="C-N_Hydrolase_sf"/>
</dbReference>
<dbReference type="AlphaFoldDB" id="A0A517MPL3"/>
<organism evidence="11 12">
    <name type="scientific">Adhaeretor mobilis</name>
    <dbReference type="NCBI Taxonomy" id="1930276"/>
    <lineage>
        <taxon>Bacteria</taxon>
        <taxon>Pseudomonadati</taxon>
        <taxon>Planctomycetota</taxon>
        <taxon>Planctomycetia</taxon>
        <taxon>Pirellulales</taxon>
        <taxon>Lacipirellulaceae</taxon>
        <taxon>Adhaeretor</taxon>
    </lineage>
</organism>
<comment type="caution">
    <text evidence="9">Lacks conserved residue(s) required for the propagation of feature annotation.</text>
</comment>
<feature type="domain" description="CN hydrolase" evidence="10">
    <location>
        <begin position="244"/>
        <end position="532"/>
    </location>
</feature>
<dbReference type="GO" id="GO:0016410">
    <property type="term" value="F:N-acyltransferase activity"/>
    <property type="evidence" value="ECO:0007669"/>
    <property type="project" value="UniProtKB-UniRule"/>
</dbReference>
<evidence type="ECO:0000313" key="12">
    <source>
        <dbReference type="Proteomes" id="UP000319852"/>
    </source>
</evidence>
<dbReference type="SUPFAM" id="SSF56317">
    <property type="entry name" value="Carbon-nitrogen hydrolase"/>
    <property type="match status" value="1"/>
</dbReference>
<keyword evidence="6 9" id="KW-1133">Transmembrane helix</keyword>
<dbReference type="EC" id="2.3.1.269" evidence="9"/>
<evidence type="ECO:0000313" key="11">
    <source>
        <dbReference type="EMBL" id="QDS96821.1"/>
    </source>
</evidence>
<evidence type="ECO:0000256" key="4">
    <source>
        <dbReference type="ARBA" id="ARBA00022679"/>
    </source>
</evidence>
<keyword evidence="12" id="KW-1185">Reference proteome</keyword>
<dbReference type="NCBIfam" id="TIGR00546">
    <property type="entry name" value="lnt"/>
    <property type="match status" value="1"/>
</dbReference>
<comment type="similarity">
    <text evidence="2 9">Belongs to the CN hydrolase family. Apolipoprotein N-acyltransferase subfamily.</text>
</comment>
<reference evidence="11 12" key="1">
    <citation type="submission" date="2019-02" db="EMBL/GenBank/DDBJ databases">
        <title>Deep-cultivation of Planctomycetes and their phenomic and genomic characterization uncovers novel biology.</title>
        <authorList>
            <person name="Wiegand S."/>
            <person name="Jogler M."/>
            <person name="Boedeker C."/>
            <person name="Pinto D."/>
            <person name="Vollmers J."/>
            <person name="Rivas-Marin E."/>
            <person name="Kohn T."/>
            <person name="Peeters S.H."/>
            <person name="Heuer A."/>
            <person name="Rast P."/>
            <person name="Oberbeckmann S."/>
            <person name="Bunk B."/>
            <person name="Jeske O."/>
            <person name="Meyerdierks A."/>
            <person name="Storesund J.E."/>
            <person name="Kallscheuer N."/>
            <person name="Luecker S."/>
            <person name="Lage O.M."/>
            <person name="Pohl T."/>
            <person name="Merkel B.J."/>
            <person name="Hornburger P."/>
            <person name="Mueller R.-W."/>
            <person name="Bruemmer F."/>
            <person name="Labrenz M."/>
            <person name="Spormann A.M."/>
            <person name="Op den Camp H."/>
            <person name="Overmann J."/>
            <person name="Amann R."/>
            <person name="Jetten M.S.M."/>
            <person name="Mascher T."/>
            <person name="Medema M.H."/>
            <person name="Devos D.P."/>
            <person name="Kaster A.-K."/>
            <person name="Ovreas L."/>
            <person name="Rohde M."/>
            <person name="Galperin M.Y."/>
            <person name="Jogler C."/>
        </authorList>
    </citation>
    <scope>NUCLEOTIDE SEQUENCE [LARGE SCALE GENOMIC DNA]</scope>
    <source>
        <strain evidence="11 12">HG15A2</strain>
    </source>
</reference>
<evidence type="ECO:0000256" key="5">
    <source>
        <dbReference type="ARBA" id="ARBA00022692"/>
    </source>
</evidence>
<comment type="pathway">
    <text evidence="9">Protein modification; lipoprotein biosynthesis (N-acyl transfer).</text>
</comment>
<gene>
    <name evidence="9 11" type="primary">lnt</name>
    <name evidence="11" type="ORF">HG15A2_00790</name>
</gene>
<dbReference type="GO" id="GO:0042158">
    <property type="term" value="P:lipoprotein biosynthetic process"/>
    <property type="evidence" value="ECO:0007669"/>
    <property type="project" value="UniProtKB-UniRule"/>
</dbReference>
<keyword evidence="7 9" id="KW-0472">Membrane</keyword>
<evidence type="ECO:0000256" key="7">
    <source>
        <dbReference type="ARBA" id="ARBA00023136"/>
    </source>
</evidence>
<dbReference type="GO" id="GO:0005886">
    <property type="term" value="C:plasma membrane"/>
    <property type="evidence" value="ECO:0007669"/>
    <property type="project" value="UniProtKB-SubCell"/>
</dbReference>
<protein>
    <recommendedName>
        <fullName evidence="9">Apolipoprotein N-acyltransferase</fullName>
        <shortName evidence="9">ALP N-acyltransferase</shortName>
        <ecNumber evidence="9">2.3.1.269</ecNumber>
    </recommendedName>
</protein>
<dbReference type="PANTHER" id="PTHR38686">
    <property type="entry name" value="APOLIPOPROTEIN N-ACYLTRANSFERASE"/>
    <property type="match status" value="1"/>
</dbReference>
<evidence type="ECO:0000256" key="9">
    <source>
        <dbReference type="HAMAP-Rule" id="MF_01148"/>
    </source>
</evidence>
<sequence>MSDAKSTDESFWHRSIFPLGLLGGLLFYVAQPPLSWMIVAWGAPVPWLLLARMPRLPGRRPYRTLWLCGFLTWLVTVQWLRLSHPMNHLALVLLATYLGLYLPVFVGLTRVAYHRLGMPLWCSAPIVWTGLELVRAHLATGFMMSSLAHTQVGAPAVLQIADIVGEYGVTFLIVMVAGAITDALPVARDLAGDANPVPNSAEPQAARVCWQKLIPGGLAIVFALGYGAWRMQVGEISMSREPQQTVALIQNDAKAVWKHEPDRKLRMMRELVDLTTEATRGSDIDLVVWPETAYRDALVSVEPGYTPPREFLEIPVDDFVAITPNALKQYATVWNAGLLLGIDRRHVHESNPLNGETANGETPFDVDSFNSVVFVDRAGELQGTYDKMHLVPYGEYTPFSSWFPYPEGFTPLTGAVVPGEDPKSFEFEGIRYSPSVCYEKAVPHLMRRQFATLVERDETPDVLVNVTNDAWYWGSAELEMHLACGILRAVELRTPMLIAGNRGLSAHIDASGAVLGVTERNRTAVLLANVTTRLSKAPTLYTRWGDWLPAACLVCCVVFAVVGWMGRRGTGPGEA</sequence>
<dbReference type="OrthoDB" id="9804277at2"/>
<accession>A0A517MPL3</accession>
<evidence type="ECO:0000259" key="10">
    <source>
        <dbReference type="PROSITE" id="PS50263"/>
    </source>
</evidence>
<comment type="function">
    <text evidence="9">Catalyzes the phospholipid dependent N-acylation of the N-terminal cysteine of apolipoprotein, the last step in lipoprotein maturation.</text>
</comment>
<name>A0A517MPL3_9BACT</name>
<dbReference type="UniPathway" id="UPA00666"/>
<proteinExistence type="inferred from homology"/>
<dbReference type="CDD" id="cd07571">
    <property type="entry name" value="ALP_N-acyl_transferase"/>
    <property type="match status" value="1"/>
</dbReference>
<evidence type="ECO:0000256" key="1">
    <source>
        <dbReference type="ARBA" id="ARBA00004651"/>
    </source>
</evidence>
<dbReference type="PANTHER" id="PTHR38686:SF1">
    <property type="entry name" value="APOLIPOPROTEIN N-ACYLTRANSFERASE"/>
    <property type="match status" value="1"/>
</dbReference>
<feature type="transmembrane region" description="Helical" evidence="9">
    <location>
        <begin position="65"/>
        <end position="82"/>
    </location>
</feature>
<comment type="catalytic activity">
    <reaction evidence="9">
        <text>N-terminal S-1,2-diacyl-sn-glyceryl-L-cysteinyl-[lipoprotein] + a glycerophospholipid = N-acyl-S-1,2-diacyl-sn-glyceryl-L-cysteinyl-[lipoprotein] + a 2-acyl-sn-glycero-3-phospholipid + H(+)</text>
        <dbReference type="Rhea" id="RHEA:48228"/>
        <dbReference type="Rhea" id="RHEA-COMP:14681"/>
        <dbReference type="Rhea" id="RHEA-COMP:14684"/>
        <dbReference type="ChEBI" id="CHEBI:15378"/>
        <dbReference type="ChEBI" id="CHEBI:136912"/>
        <dbReference type="ChEBI" id="CHEBI:140656"/>
        <dbReference type="ChEBI" id="CHEBI:140657"/>
        <dbReference type="ChEBI" id="CHEBI:140660"/>
        <dbReference type="EC" id="2.3.1.269"/>
    </reaction>
</comment>
<feature type="transmembrane region" description="Helical" evidence="9">
    <location>
        <begin position="547"/>
        <end position="566"/>
    </location>
</feature>
<dbReference type="Pfam" id="PF00795">
    <property type="entry name" value="CN_hydrolase"/>
    <property type="match status" value="1"/>
</dbReference>
<comment type="subcellular location">
    <subcellularLocation>
        <location evidence="1 9">Cell membrane</location>
        <topology evidence="1 9">Multi-pass membrane protein</topology>
    </subcellularLocation>
</comment>
<dbReference type="Proteomes" id="UP000319852">
    <property type="component" value="Chromosome"/>
</dbReference>
<dbReference type="InterPro" id="IPR004563">
    <property type="entry name" value="Apolipo_AcylTrfase"/>
</dbReference>
<keyword evidence="5 9" id="KW-0812">Transmembrane</keyword>
<dbReference type="InterPro" id="IPR003010">
    <property type="entry name" value="C-N_Hydrolase"/>
</dbReference>
<dbReference type="RefSeq" id="WP_145056734.1">
    <property type="nucleotide sequence ID" value="NZ_CP036263.1"/>
</dbReference>
<evidence type="ECO:0000256" key="2">
    <source>
        <dbReference type="ARBA" id="ARBA00010065"/>
    </source>
</evidence>